<dbReference type="NCBIfam" id="NF043030">
    <property type="entry name" value="T4SS_Wip"/>
    <property type="match status" value="1"/>
</dbReference>
<organism evidence="4 5">
    <name type="scientific">Legionella wadsworthii</name>
    <dbReference type="NCBI Taxonomy" id="28088"/>
    <lineage>
        <taxon>Bacteria</taxon>
        <taxon>Pseudomonadati</taxon>
        <taxon>Pseudomonadota</taxon>
        <taxon>Gammaproteobacteria</taxon>
        <taxon>Legionellales</taxon>
        <taxon>Legionellaceae</taxon>
        <taxon>Legionella</taxon>
    </lineage>
</organism>
<keyword evidence="5" id="KW-1185">Reference proteome</keyword>
<name>A0A378LXA9_9GAMM</name>
<evidence type="ECO:0000313" key="5">
    <source>
        <dbReference type="Proteomes" id="UP000255297"/>
    </source>
</evidence>
<accession>A0A378LXA9</accession>
<proteinExistence type="predicted"/>
<dbReference type="Proteomes" id="UP000255297">
    <property type="component" value="Unassembled WGS sequence"/>
</dbReference>
<keyword evidence="1" id="KW-0175">Coiled coil</keyword>
<dbReference type="GO" id="GO:0016791">
    <property type="term" value="F:phosphatase activity"/>
    <property type="evidence" value="ECO:0007669"/>
    <property type="project" value="InterPro"/>
</dbReference>
<dbReference type="STRING" id="1122170.GCA_000701265_02959"/>
<protein>
    <submittedName>
        <fullName evidence="4">Dot/Icm secretion system substrate</fullName>
    </submittedName>
</protein>
<dbReference type="InterPro" id="IPR029052">
    <property type="entry name" value="Metallo-depent_PP-like"/>
</dbReference>
<dbReference type="Pfam" id="PF21663">
    <property type="entry name" value="WipA_Phos"/>
    <property type="match status" value="1"/>
</dbReference>
<dbReference type="OrthoDB" id="5654315at2"/>
<feature type="domain" description="WipA-like phosphatase" evidence="3">
    <location>
        <begin position="175"/>
        <end position="414"/>
    </location>
</feature>
<evidence type="ECO:0000259" key="3">
    <source>
        <dbReference type="Pfam" id="PF21663"/>
    </source>
</evidence>
<dbReference type="RefSeq" id="WP_031563978.1">
    <property type="nucleotide sequence ID" value="NZ_CAAAIS010000009.1"/>
</dbReference>
<dbReference type="InterPro" id="IPR048521">
    <property type="entry name" value="WipA_Phos"/>
</dbReference>
<evidence type="ECO:0000313" key="4">
    <source>
        <dbReference type="EMBL" id="STY31050.1"/>
    </source>
</evidence>
<dbReference type="EMBL" id="UGPB01000001">
    <property type="protein sequence ID" value="STY31050.1"/>
    <property type="molecule type" value="Genomic_DNA"/>
</dbReference>
<dbReference type="InterPro" id="IPR048526">
    <property type="entry name" value="WipA_N"/>
</dbReference>
<dbReference type="AlphaFoldDB" id="A0A378LXA9"/>
<gene>
    <name evidence="4" type="primary">wipA</name>
    <name evidence="4" type="ORF">NCTC11532_02708</name>
</gene>
<feature type="domain" description="WipA alpha-helical hairpin" evidence="2">
    <location>
        <begin position="59"/>
        <end position="163"/>
    </location>
</feature>
<sequence>MTHRLVNKNIDIYKYPNELEDNLGSITLGDLHGNPIKLIHFLIRHQIVRFKNEVTNREDAYQHFVNIYGQYGEMIQDYLENRTLLQFSQIKIDNAKERITNLEKQLSLITNSELEQYKNLMQWQQQTLEKLKTAEEEQKRLKQKIKEPKEKLILCIKQFNQYMDQLEVCDNQTFIRLLGDEIADRGHCDYFTLRMICLLAKNHCPLNILISNHGSEFIYAFEELISGRSFSPQGYIGDHQIPSFWGLRLLLEHEIISQEELIQLVDESYKPALKIMDYSLTENGITLFSHAPIRFDAIQLMAKKLGVHYDDAKPEALAATIERINYQFQYYIENNTIHSLFHNDAIHDRTHMSEEEKMDWPLIYFFWNRWDEMKETETARPARHHGYGITYVHGHDEYHSPLPHIYNLDTPCGKDSQKNENQLIEKTFRFLLENQKNSIDKKVSEFYLRNVLRYKVLTSDELHLEKKGQTYIQPVKKSKVHELNGSIQKLGLLGTSVTQTLSSASEIKKSGTHFSPREMIIASKEQEEKNLQLIPY</sequence>
<feature type="coiled-coil region" evidence="1">
    <location>
        <begin position="85"/>
        <end position="151"/>
    </location>
</feature>
<reference evidence="4 5" key="1">
    <citation type="submission" date="2018-06" db="EMBL/GenBank/DDBJ databases">
        <authorList>
            <consortium name="Pathogen Informatics"/>
            <person name="Doyle S."/>
        </authorList>
    </citation>
    <scope>NUCLEOTIDE SEQUENCE [LARGE SCALE GENOMIC DNA]</scope>
    <source>
        <strain evidence="4 5">NCTC11532</strain>
    </source>
</reference>
<evidence type="ECO:0000256" key="1">
    <source>
        <dbReference type="SAM" id="Coils"/>
    </source>
</evidence>
<evidence type="ECO:0000259" key="2">
    <source>
        <dbReference type="Pfam" id="PF21662"/>
    </source>
</evidence>
<dbReference type="Gene3D" id="3.60.21.10">
    <property type="match status" value="1"/>
</dbReference>
<dbReference type="Pfam" id="PF21662">
    <property type="entry name" value="WipA_N"/>
    <property type="match status" value="1"/>
</dbReference>